<accession>A0A8R7UH18</accession>
<keyword evidence="2" id="KW-0472">Membrane</keyword>
<reference evidence="3" key="2">
    <citation type="submission" date="2018-03" db="EMBL/GenBank/DDBJ databases">
        <title>The Triticum urartu genome reveals the dynamic nature of wheat genome evolution.</title>
        <authorList>
            <person name="Ling H."/>
            <person name="Ma B."/>
            <person name="Shi X."/>
            <person name="Liu H."/>
            <person name="Dong L."/>
            <person name="Sun H."/>
            <person name="Cao Y."/>
            <person name="Gao Q."/>
            <person name="Zheng S."/>
            <person name="Li Y."/>
            <person name="Yu Y."/>
            <person name="Du H."/>
            <person name="Qi M."/>
            <person name="Li Y."/>
            <person name="Yu H."/>
            <person name="Cui Y."/>
            <person name="Wang N."/>
            <person name="Chen C."/>
            <person name="Wu H."/>
            <person name="Zhao Y."/>
            <person name="Zhang J."/>
            <person name="Li Y."/>
            <person name="Zhou W."/>
            <person name="Zhang B."/>
            <person name="Hu W."/>
            <person name="Eijk M."/>
            <person name="Tang J."/>
            <person name="Witsenboer H."/>
            <person name="Zhao S."/>
            <person name="Li Z."/>
            <person name="Zhang A."/>
            <person name="Wang D."/>
            <person name="Liang C."/>
        </authorList>
    </citation>
    <scope>NUCLEOTIDE SEQUENCE [LARGE SCALE GENOMIC DNA]</scope>
    <source>
        <strain evidence="3">cv. G1812</strain>
    </source>
</reference>
<keyword evidence="2" id="KW-1133">Transmembrane helix</keyword>
<proteinExistence type="predicted"/>
<keyword evidence="2" id="KW-0812">Transmembrane</keyword>
<protein>
    <submittedName>
        <fullName evidence="3">Uncharacterized protein</fullName>
    </submittedName>
</protein>
<feature type="compositionally biased region" description="Polar residues" evidence="1">
    <location>
        <begin position="7"/>
        <end position="17"/>
    </location>
</feature>
<reference evidence="3" key="3">
    <citation type="submission" date="2022-06" db="UniProtKB">
        <authorList>
            <consortium name="EnsemblPlants"/>
        </authorList>
    </citation>
    <scope>IDENTIFICATION</scope>
</reference>
<evidence type="ECO:0000313" key="4">
    <source>
        <dbReference type="Proteomes" id="UP000015106"/>
    </source>
</evidence>
<dbReference type="Proteomes" id="UP000015106">
    <property type="component" value="Chromosome 5"/>
</dbReference>
<name>A0A8R7UH18_TRIUA</name>
<sequence length="102" mass="10870">MSMMVGFSTSAASTLCSRGQGGELERKRSESMEGRSISGRGIAGRGIASRVNFGSPSEQNVSTKQQATVLLGLGREILLVLKLVMASVMVLYVPCFILIMNN</sequence>
<dbReference type="Gramene" id="TuG1812G0500001910.01.T01">
    <property type="protein sequence ID" value="TuG1812G0500001910.01.T01"/>
    <property type="gene ID" value="TuG1812G0500001910.01"/>
</dbReference>
<keyword evidence="4" id="KW-1185">Reference proteome</keyword>
<dbReference type="EnsemblPlants" id="TuG1812G0500001910.01.T01">
    <property type="protein sequence ID" value="TuG1812G0500001910.01.T01"/>
    <property type="gene ID" value="TuG1812G0500001910.01"/>
</dbReference>
<reference evidence="4" key="1">
    <citation type="journal article" date="2013" name="Nature">
        <title>Draft genome of the wheat A-genome progenitor Triticum urartu.</title>
        <authorList>
            <person name="Ling H.Q."/>
            <person name="Zhao S."/>
            <person name="Liu D."/>
            <person name="Wang J."/>
            <person name="Sun H."/>
            <person name="Zhang C."/>
            <person name="Fan H."/>
            <person name="Li D."/>
            <person name="Dong L."/>
            <person name="Tao Y."/>
            <person name="Gao C."/>
            <person name="Wu H."/>
            <person name="Li Y."/>
            <person name="Cui Y."/>
            <person name="Guo X."/>
            <person name="Zheng S."/>
            <person name="Wang B."/>
            <person name="Yu K."/>
            <person name="Liang Q."/>
            <person name="Yang W."/>
            <person name="Lou X."/>
            <person name="Chen J."/>
            <person name="Feng M."/>
            <person name="Jian J."/>
            <person name="Zhang X."/>
            <person name="Luo G."/>
            <person name="Jiang Y."/>
            <person name="Liu J."/>
            <person name="Wang Z."/>
            <person name="Sha Y."/>
            <person name="Zhang B."/>
            <person name="Wu H."/>
            <person name="Tang D."/>
            <person name="Shen Q."/>
            <person name="Xue P."/>
            <person name="Zou S."/>
            <person name="Wang X."/>
            <person name="Liu X."/>
            <person name="Wang F."/>
            <person name="Yang Y."/>
            <person name="An X."/>
            <person name="Dong Z."/>
            <person name="Zhang K."/>
            <person name="Zhang X."/>
            <person name="Luo M.C."/>
            <person name="Dvorak J."/>
            <person name="Tong Y."/>
            <person name="Wang J."/>
            <person name="Yang H."/>
            <person name="Li Z."/>
            <person name="Wang D."/>
            <person name="Zhang A."/>
            <person name="Wang J."/>
        </authorList>
    </citation>
    <scope>NUCLEOTIDE SEQUENCE</scope>
    <source>
        <strain evidence="4">cv. G1812</strain>
    </source>
</reference>
<feature type="region of interest" description="Disordered" evidence="1">
    <location>
        <begin position="1"/>
        <end position="40"/>
    </location>
</feature>
<evidence type="ECO:0000313" key="3">
    <source>
        <dbReference type="EnsemblPlants" id="TuG1812G0500001910.01.T01"/>
    </source>
</evidence>
<evidence type="ECO:0000256" key="1">
    <source>
        <dbReference type="SAM" id="MobiDB-lite"/>
    </source>
</evidence>
<organism evidence="3 4">
    <name type="scientific">Triticum urartu</name>
    <name type="common">Red wild einkorn</name>
    <name type="synonym">Crithodium urartu</name>
    <dbReference type="NCBI Taxonomy" id="4572"/>
    <lineage>
        <taxon>Eukaryota</taxon>
        <taxon>Viridiplantae</taxon>
        <taxon>Streptophyta</taxon>
        <taxon>Embryophyta</taxon>
        <taxon>Tracheophyta</taxon>
        <taxon>Spermatophyta</taxon>
        <taxon>Magnoliopsida</taxon>
        <taxon>Liliopsida</taxon>
        <taxon>Poales</taxon>
        <taxon>Poaceae</taxon>
        <taxon>BOP clade</taxon>
        <taxon>Pooideae</taxon>
        <taxon>Triticodae</taxon>
        <taxon>Triticeae</taxon>
        <taxon>Triticinae</taxon>
        <taxon>Triticum</taxon>
    </lineage>
</organism>
<feature type="transmembrane region" description="Helical" evidence="2">
    <location>
        <begin position="77"/>
        <end position="99"/>
    </location>
</feature>
<feature type="compositionally biased region" description="Basic and acidic residues" evidence="1">
    <location>
        <begin position="23"/>
        <end position="33"/>
    </location>
</feature>
<evidence type="ECO:0000256" key="2">
    <source>
        <dbReference type="SAM" id="Phobius"/>
    </source>
</evidence>
<dbReference type="AlphaFoldDB" id="A0A8R7UH18"/>